<dbReference type="AlphaFoldDB" id="A0A2K8SG66"/>
<feature type="transmembrane region" description="Helical" evidence="1">
    <location>
        <begin position="12"/>
        <end position="32"/>
    </location>
</feature>
<name>A0A2K8SG66_9MOLU</name>
<dbReference type="RefSeq" id="WP_100916773.1">
    <property type="nucleotide sequence ID" value="NZ_CP025057.1"/>
</dbReference>
<feature type="transmembrane region" description="Helical" evidence="1">
    <location>
        <begin position="47"/>
        <end position="66"/>
    </location>
</feature>
<protein>
    <submittedName>
        <fullName evidence="2">Uncharacterized protein</fullName>
    </submittedName>
</protein>
<keyword evidence="1" id="KW-1133">Transmembrane helix</keyword>
<sequence length="140" mass="16691">MQKIKTIKPVRNLLICIDAEVFSIAILIWLFIDFSKTRFNFETKLDIVFSILVITVTLLYFILGPLNRISLINFLYFSNQKLEKNNKNIKISKALIWLPIISNCLFIAFYIIAIKKMKEKNIEYKEFTFWKKYNLLLENL</sequence>
<organism evidence="2 3">
    <name type="scientific">Spiroplasma floricola 23-6</name>
    <dbReference type="NCBI Taxonomy" id="1336749"/>
    <lineage>
        <taxon>Bacteria</taxon>
        <taxon>Bacillati</taxon>
        <taxon>Mycoplasmatota</taxon>
        <taxon>Mollicutes</taxon>
        <taxon>Entomoplasmatales</taxon>
        <taxon>Spiroplasmataceae</taxon>
        <taxon>Spiroplasma</taxon>
    </lineage>
</organism>
<accession>A0A2K8SG66</accession>
<keyword evidence="1" id="KW-0472">Membrane</keyword>
<feature type="transmembrane region" description="Helical" evidence="1">
    <location>
        <begin position="94"/>
        <end position="114"/>
    </location>
</feature>
<evidence type="ECO:0000313" key="3">
    <source>
        <dbReference type="Proteomes" id="UP000231823"/>
    </source>
</evidence>
<keyword evidence="3" id="KW-1185">Reference proteome</keyword>
<proteinExistence type="predicted"/>
<dbReference type="KEGG" id="sfz:SFLOR_v1c07620"/>
<dbReference type="Proteomes" id="UP000231823">
    <property type="component" value="Chromosome"/>
</dbReference>
<gene>
    <name evidence="2" type="ORF">SFLOR_v1c07620</name>
</gene>
<reference evidence="2 3" key="1">
    <citation type="submission" date="2017-12" db="EMBL/GenBank/DDBJ databases">
        <title>Complete genome sequence of Spiroplasma floricola 23-6 (ATCC 29989).</title>
        <authorList>
            <person name="Tsai Y.-M."/>
            <person name="Wu P.-S."/>
            <person name="Lo W.-S."/>
            <person name="Kuo C.-H."/>
        </authorList>
    </citation>
    <scope>NUCLEOTIDE SEQUENCE [LARGE SCALE GENOMIC DNA]</scope>
    <source>
        <strain evidence="2 3">23-6</strain>
    </source>
</reference>
<evidence type="ECO:0000313" key="2">
    <source>
        <dbReference type="EMBL" id="AUB31810.1"/>
    </source>
</evidence>
<dbReference type="EMBL" id="CP025057">
    <property type="protein sequence ID" value="AUB31810.1"/>
    <property type="molecule type" value="Genomic_DNA"/>
</dbReference>
<evidence type="ECO:0000256" key="1">
    <source>
        <dbReference type="SAM" id="Phobius"/>
    </source>
</evidence>
<keyword evidence="1" id="KW-0812">Transmembrane</keyword>